<dbReference type="PANTHER" id="PTHR24353">
    <property type="entry name" value="CYCLIC NUCLEOTIDE-DEPENDENT PROTEIN KINASE"/>
    <property type="match status" value="1"/>
</dbReference>
<dbReference type="Proteomes" id="UP001642484">
    <property type="component" value="Unassembled WGS sequence"/>
</dbReference>
<comment type="caution">
    <text evidence="7">The sequence shown here is derived from an EMBL/GenBank/DDBJ whole genome shotgun (WGS) entry which is preliminary data.</text>
</comment>
<evidence type="ECO:0000256" key="4">
    <source>
        <dbReference type="ARBA" id="ARBA00022777"/>
    </source>
</evidence>
<organism evidence="7 8">
    <name type="scientific">Durusdinium trenchii</name>
    <dbReference type="NCBI Taxonomy" id="1381693"/>
    <lineage>
        <taxon>Eukaryota</taxon>
        <taxon>Sar</taxon>
        <taxon>Alveolata</taxon>
        <taxon>Dinophyceae</taxon>
        <taxon>Suessiales</taxon>
        <taxon>Symbiodiniaceae</taxon>
        <taxon>Durusdinium</taxon>
    </lineage>
</organism>
<keyword evidence="4" id="KW-0418">Kinase</keyword>
<keyword evidence="5" id="KW-0067">ATP-binding</keyword>
<keyword evidence="1" id="KW-0723">Serine/threonine-protein kinase</keyword>
<proteinExistence type="predicted"/>
<dbReference type="InterPro" id="IPR000719">
    <property type="entry name" value="Prot_kinase_dom"/>
</dbReference>
<keyword evidence="8" id="KW-1185">Reference proteome</keyword>
<evidence type="ECO:0000256" key="5">
    <source>
        <dbReference type="ARBA" id="ARBA00022840"/>
    </source>
</evidence>
<gene>
    <name evidence="7" type="ORF">CCMP2556_LOCUS17944</name>
</gene>
<dbReference type="InterPro" id="IPR011009">
    <property type="entry name" value="Kinase-like_dom_sf"/>
</dbReference>
<dbReference type="EMBL" id="CAXAMN010010025">
    <property type="protein sequence ID" value="CAK9030615.1"/>
    <property type="molecule type" value="Genomic_DNA"/>
</dbReference>
<dbReference type="SUPFAM" id="SSF56112">
    <property type="entry name" value="Protein kinase-like (PK-like)"/>
    <property type="match status" value="1"/>
</dbReference>
<dbReference type="PANTHER" id="PTHR24353:SF37">
    <property type="entry name" value="CAMP-DEPENDENT PROTEIN KINASE CATALYTIC SUBUNIT PRKX"/>
    <property type="match status" value="1"/>
</dbReference>
<dbReference type="GO" id="GO:0016301">
    <property type="term" value="F:kinase activity"/>
    <property type="evidence" value="ECO:0007669"/>
    <property type="project" value="UniProtKB-KW"/>
</dbReference>
<keyword evidence="2" id="KW-0808">Transferase</keyword>
<dbReference type="PROSITE" id="PS50011">
    <property type="entry name" value="PROTEIN_KINASE_DOM"/>
    <property type="match status" value="1"/>
</dbReference>
<dbReference type="Gene3D" id="3.30.200.20">
    <property type="entry name" value="Phosphorylase Kinase, domain 1"/>
    <property type="match status" value="1"/>
</dbReference>
<reference evidence="7 8" key="1">
    <citation type="submission" date="2024-02" db="EMBL/GenBank/DDBJ databases">
        <authorList>
            <person name="Chen Y."/>
            <person name="Shah S."/>
            <person name="Dougan E. K."/>
            <person name="Thang M."/>
            <person name="Chan C."/>
        </authorList>
    </citation>
    <scope>NUCLEOTIDE SEQUENCE [LARGE SCALE GENOMIC DNA]</scope>
</reference>
<keyword evidence="3" id="KW-0547">Nucleotide-binding</keyword>
<evidence type="ECO:0000256" key="3">
    <source>
        <dbReference type="ARBA" id="ARBA00022741"/>
    </source>
</evidence>
<accession>A0ABP0KUU3</accession>
<evidence type="ECO:0000256" key="1">
    <source>
        <dbReference type="ARBA" id="ARBA00022527"/>
    </source>
</evidence>
<name>A0ABP0KUU3_9DINO</name>
<feature type="domain" description="Protein kinase" evidence="6">
    <location>
        <begin position="1"/>
        <end position="105"/>
    </location>
</feature>
<evidence type="ECO:0000313" key="8">
    <source>
        <dbReference type="Proteomes" id="UP001642484"/>
    </source>
</evidence>
<evidence type="ECO:0000256" key="2">
    <source>
        <dbReference type="ARBA" id="ARBA00022679"/>
    </source>
</evidence>
<sequence>MVRAKKTGVRYALKCVRKRDVVEKNVQDALVSELSILKEVDHPFIIKFVRSFRNESRVYFLMELVSGGELLDALDSLGLLKYSQAARGLAPIRSQGSQRSDQMAL</sequence>
<evidence type="ECO:0000313" key="7">
    <source>
        <dbReference type="EMBL" id="CAK9030615.1"/>
    </source>
</evidence>
<dbReference type="Pfam" id="PF00069">
    <property type="entry name" value="Pkinase"/>
    <property type="match status" value="1"/>
</dbReference>
<protein>
    <recommendedName>
        <fullName evidence="6">Protein kinase domain-containing protein</fullName>
    </recommendedName>
</protein>
<evidence type="ECO:0000259" key="6">
    <source>
        <dbReference type="PROSITE" id="PS50011"/>
    </source>
</evidence>